<evidence type="ECO:0000313" key="1">
    <source>
        <dbReference type="EMBL" id="KAF4977040.1"/>
    </source>
</evidence>
<protein>
    <recommendedName>
        <fullName evidence="3">F-box domain-containing protein</fullName>
    </recommendedName>
</protein>
<dbReference type="EMBL" id="JABEYC010000464">
    <property type="protein sequence ID" value="KAF4977040.1"/>
    <property type="molecule type" value="Genomic_DNA"/>
</dbReference>
<dbReference type="InterPro" id="IPR032675">
    <property type="entry name" value="LRR_dom_sf"/>
</dbReference>
<dbReference type="Proteomes" id="UP000635477">
    <property type="component" value="Unassembled WGS sequence"/>
</dbReference>
<accession>A0A8H4UI15</accession>
<gene>
    <name evidence="1" type="ORF">FZEAL_6378</name>
</gene>
<evidence type="ECO:0008006" key="3">
    <source>
        <dbReference type="Google" id="ProtNLM"/>
    </source>
</evidence>
<comment type="caution">
    <text evidence="1">The sequence shown here is derived from an EMBL/GenBank/DDBJ whole genome shotgun (WGS) entry which is preliminary data.</text>
</comment>
<sequence>MPSSTELLLCAPSVPISLSIPPITSYFSLSSRSSPCMAASSKPAPAPSHSFSHLSSELLALICEQLRDIDARSLVSVRLVSKRLDAIATPIAYRFLTLNERLVAPDAERRYPHALYHISLFTNHIVIPSNLDPEGISGILSRIRRLNSVCWRYIDGATQAAGLWLPSDLANLGNINPSNFELHVENLPLRDFDSNLRDAYTRAIPARLLTSLKLANPTPALSTRLNSLKRLLVETPQLKTLHFEDRGQGTSFAFSPGDRMPALVNLLLRSYDWCHTADDVRKHWDFSRIKSLELVSIPVFHFLRSVSFEDFSHLHTLHVEDYSAHLPDKREDATAGLYLLVKNNIRALEVLNITCHTRLFPVDAIMVHRHSLQVLRFRDHVGFSEDDQSCPTLCSSDLVLLSQRLKHVHTLELDMDVRMCDPAAFLKAVCLFPAVNTLTLHIQTMVRPFDDSAPDSDCDYNAAMSTFRWLIYEKGRTGAPTGWKRIVINVGGWRRVMVRRLGSAWRRQNDMGIYAERCFVFERDLSGNMAVREEVCVENTSRGGSPDP</sequence>
<dbReference type="OrthoDB" id="3594971at2759"/>
<reference evidence="1" key="2">
    <citation type="submission" date="2020-05" db="EMBL/GenBank/DDBJ databases">
        <authorList>
            <person name="Kim H.-S."/>
            <person name="Proctor R.H."/>
            <person name="Brown D.W."/>
        </authorList>
    </citation>
    <scope>NUCLEOTIDE SEQUENCE</scope>
    <source>
        <strain evidence="1">NRRL 22465</strain>
    </source>
</reference>
<proteinExistence type="predicted"/>
<organism evidence="1 2">
    <name type="scientific">Fusarium zealandicum</name>
    <dbReference type="NCBI Taxonomy" id="1053134"/>
    <lineage>
        <taxon>Eukaryota</taxon>
        <taxon>Fungi</taxon>
        <taxon>Dikarya</taxon>
        <taxon>Ascomycota</taxon>
        <taxon>Pezizomycotina</taxon>
        <taxon>Sordariomycetes</taxon>
        <taxon>Hypocreomycetidae</taxon>
        <taxon>Hypocreales</taxon>
        <taxon>Nectriaceae</taxon>
        <taxon>Fusarium</taxon>
        <taxon>Fusarium staphyleae species complex</taxon>
    </lineage>
</organism>
<evidence type="ECO:0000313" key="2">
    <source>
        <dbReference type="Proteomes" id="UP000635477"/>
    </source>
</evidence>
<keyword evidence="2" id="KW-1185">Reference proteome</keyword>
<dbReference type="Gene3D" id="3.80.10.10">
    <property type="entry name" value="Ribonuclease Inhibitor"/>
    <property type="match status" value="1"/>
</dbReference>
<reference evidence="1" key="1">
    <citation type="journal article" date="2020" name="BMC Genomics">
        <title>Correction to: Identification and distribution of gene clusters required for synthesis of sphingolipid metabolism inhibitors in diverse species of the filamentous fungus Fusarium.</title>
        <authorList>
            <person name="Kim H.S."/>
            <person name="Lohmar J.M."/>
            <person name="Busman M."/>
            <person name="Brown D.W."/>
            <person name="Naumann T.A."/>
            <person name="Divon H.H."/>
            <person name="Lysoe E."/>
            <person name="Uhlig S."/>
            <person name="Proctor R.H."/>
        </authorList>
    </citation>
    <scope>NUCLEOTIDE SEQUENCE</scope>
    <source>
        <strain evidence="1">NRRL 22465</strain>
    </source>
</reference>
<dbReference type="AlphaFoldDB" id="A0A8H4UI15"/>
<name>A0A8H4UI15_9HYPO</name>